<keyword evidence="3" id="KW-1185">Reference proteome</keyword>
<dbReference type="Proteomes" id="UP000494363">
    <property type="component" value="Unassembled WGS sequence"/>
</dbReference>
<proteinExistence type="predicted"/>
<organism evidence="2 3">
    <name type="scientific">Paraburkholderia humisilvae</name>
    <dbReference type="NCBI Taxonomy" id="627669"/>
    <lineage>
        <taxon>Bacteria</taxon>
        <taxon>Pseudomonadati</taxon>
        <taxon>Pseudomonadota</taxon>
        <taxon>Betaproteobacteria</taxon>
        <taxon>Burkholderiales</taxon>
        <taxon>Burkholderiaceae</taxon>
        <taxon>Paraburkholderia</taxon>
    </lineage>
</organism>
<evidence type="ECO:0000313" key="2">
    <source>
        <dbReference type="EMBL" id="CAB3759872.1"/>
    </source>
</evidence>
<reference evidence="2 3" key="1">
    <citation type="submission" date="2020-04" db="EMBL/GenBank/DDBJ databases">
        <authorList>
            <person name="De Canck E."/>
        </authorList>
    </citation>
    <scope>NUCLEOTIDE SEQUENCE [LARGE SCALE GENOMIC DNA]</scope>
    <source>
        <strain evidence="2 3">LMG 29542</strain>
    </source>
</reference>
<evidence type="ECO:0000313" key="3">
    <source>
        <dbReference type="Proteomes" id="UP000494363"/>
    </source>
</evidence>
<accession>A0A6J5E464</accession>
<protein>
    <submittedName>
        <fullName evidence="2">Uncharacterized protein</fullName>
    </submittedName>
</protein>
<feature type="compositionally biased region" description="Low complexity" evidence="1">
    <location>
        <begin position="1"/>
        <end position="15"/>
    </location>
</feature>
<gene>
    <name evidence="2" type="ORF">LMG29542_03694</name>
</gene>
<evidence type="ECO:0000256" key="1">
    <source>
        <dbReference type="SAM" id="MobiDB-lite"/>
    </source>
</evidence>
<sequence>MSIETAQAAPPLVHAHPPPASRPRLSPTRRQAPRTLTRSGAR</sequence>
<dbReference type="AlphaFoldDB" id="A0A6J5E464"/>
<name>A0A6J5E464_9BURK</name>
<dbReference type="EMBL" id="CADIKH010000016">
    <property type="protein sequence ID" value="CAB3759872.1"/>
    <property type="molecule type" value="Genomic_DNA"/>
</dbReference>
<feature type="region of interest" description="Disordered" evidence="1">
    <location>
        <begin position="1"/>
        <end position="42"/>
    </location>
</feature>